<dbReference type="Proteomes" id="UP000028500">
    <property type="component" value="Unassembled WGS sequence"/>
</dbReference>
<accession>A0A077PER1</accession>
<keyword evidence="2" id="KW-1185">Reference proteome</keyword>
<comment type="caution">
    <text evidence="1">The sequence shown here is derived from an EMBL/GenBank/DDBJ whole genome shotgun (WGS) entry which is preliminary data.</text>
</comment>
<name>A0A077PER1_XENBV</name>
<evidence type="ECO:0000313" key="2">
    <source>
        <dbReference type="Proteomes" id="UP000028500"/>
    </source>
</evidence>
<sequence length="48" mass="5528">MSHCMLVPTGLGNIHDLCLSLFPKISTNIFALFRDKYLLELQQYVSKK</sequence>
<proteinExistence type="predicted"/>
<evidence type="ECO:0000313" key="1">
    <source>
        <dbReference type="EMBL" id="CDH19151.1"/>
    </source>
</evidence>
<reference evidence="1" key="1">
    <citation type="submission" date="2013-07" db="EMBL/GenBank/DDBJ databases">
        <title>Sub-species coevolution in mutualistic symbiosis.</title>
        <authorList>
            <person name="Murfin K."/>
            <person name="Klassen J."/>
            <person name="Lee M."/>
            <person name="Forst S."/>
            <person name="Stock P."/>
            <person name="Goodrich-Blair H."/>
        </authorList>
    </citation>
    <scope>NUCLEOTIDE SEQUENCE [LARGE SCALE GENOMIC DNA]</scope>
    <source>
        <strain evidence="1">Kraussei Quebec</strain>
    </source>
</reference>
<dbReference type="EMBL" id="CBSY010000099">
    <property type="protein sequence ID" value="CDH19151.1"/>
    <property type="molecule type" value="Genomic_DNA"/>
</dbReference>
<gene>
    <name evidence="1" type="ORF">XBKQ1_1880009</name>
</gene>
<organism evidence="1 2">
    <name type="scientific">Xenorhabdus bovienii str. kraussei Quebec</name>
    <dbReference type="NCBI Taxonomy" id="1398203"/>
    <lineage>
        <taxon>Bacteria</taxon>
        <taxon>Pseudomonadati</taxon>
        <taxon>Pseudomonadota</taxon>
        <taxon>Gammaproteobacteria</taxon>
        <taxon>Enterobacterales</taxon>
        <taxon>Morganellaceae</taxon>
        <taxon>Xenorhabdus</taxon>
    </lineage>
</organism>
<dbReference type="AlphaFoldDB" id="A0A077PER1"/>
<protein>
    <submittedName>
        <fullName evidence="1">Uncharacterized protein</fullName>
    </submittedName>
</protein>
<dbReference type="HOGENOM" id="CLU_3159471_0_0_6"/>